<dbReference type="Proteomes" id="UP001158576">
    <property type="component" value="Chromosome YSR"/>
</dbReference>
<accession>A0ABN7SPR8</accession>
<protein>
    <submittedName>
        <fullName evidence="1">Oidioi.mRNA.OKI2018_I69.YSR.g17200.t1.cds</fullName>
    </submittedName>
</protein>
<proteinExistence type="predicted"/>
<gene>
    <name evidence="1" type="ORF">OKIOD_LOCUS8758</name>
</gene>
<reference evidence="1 2" key="1">
    <citation type="submission" date="2021-04" db="EMBL/GenBank/DDBJ databases">
        <authorList>
            <person name="Bliznina A."/>
        </authorList>
    </citation>
    <scope>NUCLEOTIDE SEQUENCE [LARGE SCALE GENOMIC DNA]</scope>
</reference>
<evidence type="ECO:0000313" key="2">
    <source>
        <dbReference type="Proteomes" id="UP001158576"/>
    </source>
</evidence>
<name>A0ABN7SPR8_OIKDI</name>
<organism evidence="1 2">
    <name type="scientific">Oikopleura dioica</name>
    <name type="common">Tunicate</name>
    <dbReference type="NCBI Taxonomy" id="34765"/>
    <lineage>
        <taxon>Eukaryota</taxon>
        <taxon>Metazoa</taxon>
        <taxon>Chordata</taxon>
        <taxon>Tunicata</taxon>
        <taxon>Appendicularia</taxon>
        <taxon>Copelata</taxon>
        <taxon>Oikopleuridae</taxon>
        <taxon>Oikopleura</taxon>
    </lineage>
</organism>
<sequence>MKFLRAPLIIKPSNTKVRFTGFSREYLETILENSEEWEKIAKKHSRNTSGFYSAIIPYLEDIITNQPELVFDNCLKGMKLTKKKNQVRRDLEHWFRIENEFFSKEDCVTFAAKDLGTRSTGLSQILKTTEINEDNNDKMNEAFIEDSGELEEEWMPESEEIIQEDEVVDKIQEANDEPERVKDKSPITDIFLRSGKLPSNGKGGDNRTWSPKFINLSLEMLIKGETASSIHNFFKTTAKYYPELLGEEKRVPSPDWFERLRDSLKYLNEEHTKDVILKGKRFHLASDGAAMLDASKTISVGLIDESGKLHLIGTERSIGGTSQIIADQMIAIINKTSLGRVIGEKIDLLMSDQQSAQINANAIVAEKLTREINKEAPPSLFCAMHCVSNCDKNSCSALKEVNEEAFTLLELVKSVFGKPEKFGYVQQDGRRSLQLLLKYDLESTRTKIFSHDLDIITNQPELVFDNCLKGMKLTKKKNQVRRDLEHWFRIENEFFSKEDCVTFAAKDLGTRSTGLSQILKTTEINEDNNDKMNEAFIEDSGELEEEWMPESEEIIQEDEVVDKIQEANDEPERVKDKSPITDIFLRSGKLPSNGKGGDNRTWSPKFINLSLEMLIKGETASSIHNFFKTTAKYYPELLGEEKRVPSPDWFERLRDSLKYLNEEHTKDVILKGKRFHLASDGAAMLDASKTISVGLIDESGKLHLIGTERSIGGTSQIIADQMIAIINKTSLGRVIGEKIDLLMSDQQSAQINANAIVAEKLTREINKEAPPSLFCAMHCVSNCDKNSCSALKEVNEEAFTLLELVKSVFGKPEKFGVTFYDWRNKADEILAAGKVANRCRPDYKQSDIRKEFDDDLLAIIESSTSEC</sequence>
<dbReference type="EMBL" id="OU015570">
    <property type="protein sequence ID" value="CAG5101550.1"/>
    <property type="molecule type" value="Genomic_DNA"/>
</dbReference>
<evidence type="ECO:0000313" key="1">
    <source>
        <dbReference type="EMBL" id="CAG5101550.1"/>
    </source>
</evidence>
<keyword evidence="2" id="KW-1185">Reference proteome</keyword>